<keyword evidence="2" id="KW-1185">Reference proteome</keyword>
<dbReference type="GeneID" id="70236037"/>
<accession>A0A9P8T4E9</accession>
<dbReference type="EMBL" id="JAEUBE010000295">
    <property type="protein sequence ID" value="KAH3665883.1"/>
    <property type="molecule type" value="Genomic_DNA"/>
</dbReference>
<dbReference type="Proteomes" id="UP000769157">
    <property type="component" value="Unassembled WGS sequence"/>
</dbReference>
<reference evidence="1" key="1">
    <citation type="journal article" date="2021" name="Open Biol.">
        <title>Shared evolutionary footprints suggest mitochondrial oxidative damage underlies multiple complex I losses in fungi.</title>
        <authorList>
            <person name="Schikora-Tamarit M.A."/>
            <person name="Marcet-Houben M."/>
            <person name="Nosek J."/>
            <person name="Gabaldon T."/>
        </authorList>
    </citation>
    <scope>NUCLEOTIDE SEQUENCE</scope>
    <source>
        <strain evidence="1">CBS6075</strain>
    </source>
</reference>
<proteinExistence type="predicted"/>
<dbReference type="OrthoDB" id="3991958at2759"/>
<evidence type="ECO:0000313" key="1">
    <source>
        <dbReference type="EMBL" id="KAH3665883.1"/>
    </source>
</evidence>
<evidence type="ECO:0000313" key="2">
    <source>
        <dbReference type="Proteomes" id="UP000769157"/>
    </source>
</evidence>
<protein>
    <submittedName>
        <fullName evidence="1">Uncharacterized protein</fullName>
    </submittedName>
</protein>
<dbReference type="RefSeq" id="XP_046061087.1">
    <property type="nucleotide sequence ID" value="XM_046205110.1"/>
</dbReference>
<dbReference type="AlphaFoldDB" id="A0A9P8T4E9"/>
<comment type="caution">
    <text evidence="1">The sequence shown here is derived from an EMBL/GenBank/DDBJ whole genome shotgun (WGS) entry which is preliminary data.</text>
</comment>
<organism evidence="1 2">
    <name type="scientific">Ogataea philodendri</name>
    <dbReference type="NCBI Taxonomy" id="1378263"/>
    <lineage>
        <taxon>Eukaryota</taxon>
        <taxon>Fungi</taxon>
        <taxon>Dikarya</taxon>
        <taxon>Ascomycota</taxon>
        <taxon>Saccharomycotina</taxon>
        <taxon>Pichiomycetes</taxon>
        <taxon>Pichiales</taxon>
        <taxon>Pichiaceae</taxon>
        <taxon>Ogataea</taxon>
    </lineage>
</organism>
<sequence>MTGLNDEYLENEGLLTKLKDLCAAKGLNYNELIAQEAPNVDYNLPQDDREIHRLEEQRNALLSRLQKEEFFSKKYEDILQKHQELVSLLGSNIENKANFDAEYSQVYKSLVDGKLAQYDSNLSFLDQQLIRSKLQYQSTLEKLRSQTEALNKQLD</sequence>
<gene>
    <name evidence="1" type="ORF">OGAPHI_004072</name>
</gene>
<name>A0A9P8T4E9_9ASCO</name>
<reference evidence="1" key="2">
    <citation type="submission" date="2021-01" db="EMBL/GenBank/DDBJ databases">
        <authorList>
            <person name="Schikora-Tamarit M.A."/>
        </authorList>
    </citation>
    <scope>NUCLEOTIDE SEQUENCE</scope>
    <source>
        <strain evidence="1">CBS6075</strain>
    </source>
</reference>